<keyword evidence="4" id="KW-1185">Reference proteome</keyword>
<dbReference type="InterPro" id="IPR003010">
    <property type="entry name" value="C-N_Hydrolase"/>
</dbReference>
<keyword evidence="1" id="KW-0378">Hydrolase</keyword>
<dbReference type="PANTHER" id="PTHR43674:SF2">
    <property type="entry name" value="BETA-UREIDOPROPIONASE"/>
    <property type="match status" value="1"/>
</dbReference>
<dbReference type="PROSITE" id="PS50263">
    <property type="entry name" value="CN_HYDROLASE"/>
    <property type="match status" value="1"/>
</dbReference>
<name>A0A8T6ZLE6_9BURK</name>
<sequence length="326" mass="35537">MQPPNLRTNAGSGAFCFWRTELENLQRSSAPRSVNGPVVACVQMEPRVGEKHENVAKSLRYIEEAAKNGAALVVLPELANTGYVFADREEAFALAEDLPNGETVQTWADAAQRLGVHIVAGVAEREGKRLYNSAICVGPSGHIGTYRKLHLWNNENVYFEPGNRGVPVFHTTLGRISIAICYDGWFPEVYRLAATQGADIVCVPTNWVPMTGQPAEHQAMAATLTMAAAHSNGLMIACANRIGTEREQPFIGQSLIVGGDGWPLAGPASQDREEILYAEIDLQRIRSGRTLNAFNHVLRDRRIDVYDPMLGTGWPLTSVSDPATSA</sequence>
<dbReference type="GO" id="GO:0033388">
    <property type="term" value="P:putrescine biosynthetic process from arginine"/>
    <property type="evidence" value="ECO:0007669"/>
    <property type="project" value="TreeGrafter"/>
</dbReference>
<proteinExistence type="predicted"/>
<evidence type="ECO:0000313" key="4">
    <source>
        <dbReference type="Proteomes" id="UP000030460"/>
    </source>
</evidence>
<dbReference type="SUPFAM" id="SSF56317">
    <property type="entry name" value="Carbon-nitrogen hydrolase"/>
    <property type="match status" value="1"/>
</dbReference>
<dbReference type="GO" id="GO:0050126">
    <property type="term" value="F:N-carbamoylputrescine amidase activity"/>
    <property type="evidence" value="ECO:0007669"/>
    <property type="project" value="TreeGrafter"/>
</dbReference>
<dbReference type="Pfam" id="PF00795">
    <property type="entry name" value="CN_hydrolase"/>
    <property type="match status" value="1"/>
</dbReference>
<protein>
    <submittedName>
        <fullName evidence="3">Hydratase</fullName>
    </submittedName>
</protein>
<dbReference type="InterPro" id="IPR036526">
    <property type="entry name" value="C-N_Hydrolase_sf"/>
</dbReference>
<dbReference type="Proteomes" id="UP000030460">
    <property type="component" value="Unassembled WGS sequence"/>
</dbReference>
<reference evidence="3" key="1">
    <citation type="journal article" date="2015" name="Genome Announc.">
        <title>Draft Genome Sequence of the Polyhydroxyalkanoate-Producing Bacterium Burkholderia sacchari LMG 19450 Isolated from Brazilian Sugarcane Plantation Soil.</title>
        <authorList>
            <person name="Alexandrino P.M."/>
            <person name="Mendonca T.T."/>
            <person name="Guaman Bautista L.P."/>
            <person name="Cherix J."/>
            <person name="Lozano-Sakalauskas G.C."/>
            <person name="Fujita A."/>
            <person name="Ramos Filho E."/>
            <person name="Long P."/>
            <person name="Padilla G."/>
            <person name="Taciro M.K."/>
            <person name="Gomez J.G."/>
            <person name="Silva L.F."/>
        </authorList>
    </citation>
    <scope>NUCLEOTIDE SEQUENCE</scope>
    <source>
        <strain evidence="3">LMG 19450</strain>
    </source>
</reference>
<dbReference type="CDD" id="cd07580">
    <property type="entry name" value="nitrilase_2"/>
    <property type="match status" value="1"/>
</dbReference>
<evidence type="ECO:0000259" key="2">
    <source>
        <dbReference type="PROSITE" id="PS50263"/>
    </source>
</evidence>
<dbReference type="EMBL" id="JTDB02000012">
    <property type="protein sequence ID" value="NLP65080.1"/>
    <property type="molecule type" value="Genomic_DNA"/>
</dbReference>
<dbReference type="OrthoDB" id="9803803at2"/>
<dbReference type="AlphaFoldDB" id="A0A8T6ZLE6"/>
<feature type="domain" description="CN hydrolase" evidence="2">
    <location>
        <begin position="37"/>
        <end position="282"/>
    </location>
</feature>
<reference evidence="3" key="2">
    <citation type="submission" date="2020-04" db="EMBL/GenBank/DDBJ databases">
        <authorList>
            <person name="Alexandrino P."/>
            <person name="Mendonca T."/>
            <person name="Guaman L."/>
            <person name="Cherix J."/>
            <person name="Lozano-Sakalauskas G."/>
            <person name="Fujita A."/>
            <person name="Filho E.R."/>
            <person name="Long P."/>
            <person name="Padilla G."/>
            <person name="Taciro M.K."/>
            <person name="Gomez J.G."/>
            <person name="Silva L.F."/>
            <person name="Torres M."/>
        </authorList>
    </citation>
    <scope>NUCLEOTIDE SEQUENCE</scope>
    <source>
        <strain evidence="3">LMG 19450</strain>
    </source>
</reference>
<comment type="caution">
    <text evidence="3">The sequence shown here is derived from an EMBL/GenBank/DDBJ whole genome shotgun (WGS) entry which is preliminary data.</text>
</comment>
<organism evidence="3 4">
    <name type="scientific">Paraburkholderia sacchari</name>
    <dbReference type="NCBI Taxonomy" id="159450"/>
    <lineage>
        <taxon>Bacteria</taxon>
        <taxon>Pseudomonadati</taxon>
        <taxon>Pseudomonadota</taxon>
        <taxon>Betaproteobacteria</taxon>
        <taxon>Burkholderiales</taxon>
        <taxon>Burkholderiaceae</taxon>
        <taxon>Paraburkholderia</taxon>
    </lineage>
</organism>
<dbReference type="Gene3D" id="3.60.110.10">
    <property type="entry name" value="Carbon-nitrogen hydrolase"/>
    <property type="match status" value="1"/>
</dbReference>
<dbReference type="InterPro" id="IPR050345">
    <property type="entry name" value="Aliph_Amidase/BUP"/>
</dbReference>
<evidence type="ECO:0000313" key="3">
    <source>
        <dbReference type="EMBL" id="NLP65080.1"/>
    </source>
</evidence>
<accession>A0A8T6ZLE6</accession>
<gene>
    <name evidence="3" type="ORF">NH14_028885</name>
</gene>
<evidence type="ECO:0000256" key="1">
    <source>
        <dbReference type="ARBA" id="ARBA00022801"/>
    </source>
</evidence>
<dbReference type="PANTHER" id="PTHR43674">
    <property type="entry name" value="NITRILASE C965.09-RELATED"/>
    <property type="match status" value="1"/>
</dbReference>